<comment type="cofactor">
    <cofactor evidence="4">
        <name>[4Fe-4S] cluster</name>
        <dbReference type="ChEBI" id="CHEBI:49883"/>
    </cofactor>
    <text evidence="4">Binds 1 [4Fe-4S] cluster per subunit.</text>
</comment>
<name>A0A7L4UN02_BALHA</name>
<evidence type="ECO:0000256" key="4">
    <source>
        <dbReference type="HAMAP-Rule" id="MF_00063"/>
    </source>
</evidence>
<dbReference type="GO" id="GO:0070814">
    <property type="term" value="P:hydrogen sulfide biosynthetic process"/>
    <property type="evidence" value="ECO:0007669"/>
    <property type="project" value="UniProtKB-UniRule"/>
</dbReference>
<dbReference type="RefSeq" id="WP_116496718.1">
    <property type="nucleotide sequence ID" value="NZ_QENZ01000005.1"/>
</dbReference>
<dbReference type="GO" id="GO:0043866">
    <property type="term" value="F:adenylyl-sulfate reductase (thioredoxin) activity"/>
    <property type="evidence" value="ECO:0007669"/>
    <property type="project" value="UniProtKB-EC"/>
</dbReference>
<evidence type="ECO:0000256" key="2">
    <source>
        <dbReference type="ARBA" id="ARBA00023002"/>
    </source>
</evidence>
<feature type="binding site" evidence="4">
    <location>
        <position position="101"/>
    </location>
    <ligand>
        <name>[4Fe-4S] cluster</name>
        <dbReference type="ChEBI" id="CHEBI:49883"/>
    </ligand>
</feature>
<dbReference type="AlphaFoldDB" id="A0A7L4UN02"/>
<dbReference type="Pfam" id="PF01507">
    <property type="entry name" value="PAPS_reduct"/>
    <property type="match status" value="1"/>
</dbReference>
<dbReference type="InterPro" id="IPR004511">
    <property type="entry name" value="PAPS/APS_Rdtase"/>
</dbReference>
<comment type="similarity">
    <text evidence="1 4">Belongs to the PAPS reductase family. CysH subfamily.</text>
</comment>
<evidence type="ECO:0000256" key="1">
    <source>
        <dbReference type="ARBA" id="ARBA00009732"/>
    </source>
</evidence>
<dbReference type="EC" id="1.8.4.10" evidence="4"/>
<dbReference type="GO" id="GO:0046872">
    <property type="term" value="F:metal ion binding"/>
    <property type="evidence" value="ECO:0007669"/>
    <property type="project" value="UniProtKB-KW"/>
</dbReference>
<evidence type="ECO:0000313" key="7">
    <source>
        <dbReference type="Proteomes" id="UP000251835"/>
    </source>
</evidence>
<feature type="binding site" evidence="4">
    <location>
        <position position="102"/>
    </location>
    <ligand>
        <name>[4Fe-4S] cluster</name>
        <dbReference type="ChEBI" id="CHEBI:49883"/>
    </ligand>
</feature>
<feature type="binding site" evidence="4">
    <location>
        <position position="183"/>
    </location>
    <ligand>
        <name>[4Fe-4S] cluster</name>
        <dbReference type="ChEBI" id="CHEBI:49883"/>
    </ligand>
</feature>
<gene>
    <name evidence="4" type="primary">cysH</name>
    <name evidence="6" type="ORF">C7377_1493</name>
</gene>
<sequence length="216" mass="25241">MKFEEIKTQIEEYQAHDLRLFSSSSFQTHSLVLLHIISRIDKEIPIYFINTGFLFPETIQFRDEIGELFDLNIININPETPKSSQKNSVEKFLFTENPTRCCHVNKVVPLDSVLTKYDVWINGVRADQSAVRKQMKPEQKAPHNTLRFHPMLDWSKQDIFKYLKEHNIPHHPLDKEGYSSIGCEPCTRKMILGDERASRWFGMNKTECGLNTDLVK</sequence>
<keyword evidence="7" id="KW-1185">Reference proteome</keyword>
<comment type="catalytic activity">
    <reaction evidence="4">
        <text>[thioredoxin]-disulfide + sulfite + AMP + 2 H(+) = adenosine 5'-phosphosulfate + [thioredoxin]-dithiol</text>
        <dbReference type="Rhea" id="RHEA:21976"/>
        <dbReference type="Rhea" id="RHEA-COMP:10698"/>
        <dbReference type="Rhea" id="RHEA-COMP:10700"/>
        <dbReference type="ChEBI" id="CHEBI:15378"/>
        <dbReference type="ChEBI" id="CHEBI:17359"/>
        <dbReference type="ChEBI" id="CHEBI:29950"/>
        <dbReference type="ChEBI" id="CHEBI:50058"/>
        <dbReference type="ChEBI" id="CHEBI:58243"/>
        <dbReference type="ChEBI" id="CHEBI:456215"/>
        <dbReference type="EC" id="1.8.4.10"/>
    </reaction>
</comment>
<reference evidence="6 7" key="1">
    <citation type="submission" date="2018-05" db="EMBL/GenBank/DDBJ databases">
        <title>Genomic Encyclopedia of Type Strains, Phase IV (KMG-IV): sequencing the most valuable type-strain genomes for metagenomic binning, comparative biology and taxonomic classification.</title>
        <authorList>
            <person name="Goeker M."/>
        </authorList>
    </citation>
    <scope>NUCLEOTIDE SEQUENCE [LARGE SCALE GENOMIC DNA]</scope>
    <source>
        <strain evidence="6 7">DSM 28579</strain>
    </source>
</reference>
<dbReference type="NCBIfam" id="NF002537">
    <property type="entry name" value="PRK02090.1"/>
    <property type="match status" value="1"/>
</dbReference>
<accession>A0A7L4UN02</accession>
<evidence type="ECO:0000256" key="3">
    <source>
        <dbReference type="ARBA" id="ARBA00024327"/>
    </source>
</evidence>
<dbReference type="EMBL" id="QENZ01000005">
    <property type="protein sequence ID" value="PVX49855.1"/>
    <property type="molecule type" value="Genomic_DNA"/>
</dbReference>
<proteinExistence type="inferred from homology"/>
<dbReference type="PANTHER" id="PTHR46509:SF1">
    <property type="entry name" value="PHOSPHOADENOSINE PHOSPHOSULFATE REDUCTASE"/>
    <property type="match status" value="1"/>
</dbReference>
<keyword evidence="4" id="KW-0479">Metal-binding</keyword>
<comment type="function">
    <text evidence="4">Catalyzes the formation of sulfite from adenosine 5'-phosphosulfate (APS) using thioredoxin as an electron donor.</text>
</comment>
<dbReference type="GO" id="GO:0019379">
    <property type="term" value="P:sulfate assimilation, phosphoadenylyl sulfate reduction by phosphoadenylyl-sulfate reductase (thioredoxin)"/>
    <property type="evidence" value="ECO:0007669"/>
    <property type="project" value="UniProtKB-UniRule"/>
</dbReference>
<comment type="caution">
    <text evidence="6">The sequence shown here is derived from an EMBL/GenBank/DDBJ whole genome shotgun (WGS) entry which is preliminary data.</text>
</comment>
<dbReference type="NCBIfam" id="TIGR00434">
    <property type="entry name" value="cysH"/>
    <property type="match status" value="1"/>
</dbReference>
<dbReference type="HAMAP" id="MF_00063">
    <property type="entry name" value="CysH"/>
    <property type="match status" value="1"/>
</dbReference>
<dbReference type="InterPro" id="IPR002500">
    <property type="entry name" value="PAPS_reduct_dom"/>
</dbReference>
<comment type="subcellular location">
    <subcellularLocation>
        <location evidence="4">Cytoplasm</location>
    </subcellularLocation>
</comment>
<dbReference type="OrthoDB" id="9794018at2"/>
<evidence type="ECO:0000259" key="5">
    <source>
        <dbReference type="Pfam" id="PF01507"/>
    </source>
</evidence>
<dbReference type="GO" id="GO:0051539">
    <property type="term" value="F:4 iron, 4 sulfur cluster binding"/>
    <property type="evidence" value="ECO:0007669"/>
    <property type="project" value="UniProtKB-UniRule"/>
</dbReference>
<keyword evidence="2 4" id="KW-0560">Oxidoreductase</keyword>
<dbReference type="GO" id="GO:0004604">
    <property type="term" value="F:phosphoadenylyl-sulfate reductase (thioredoxin) activity"/>
    <property type="evidence" value="ECO:0007669"/>
    <property type="project" value="UniProtKB-UniRule"/>
</dbReference>
<feature type="binding site" evidence="4">
    <location>
        <position position="186"/>
    </location>
    <ligand>
        <name>[4Fe-4S] cluster</name>
        <dbReference type="ChEBI" id="CHEBI:49883"/>
    </ligand>
</feature>
<dbReference type="Gene3D" id="3.40.50.620">
    <property type="entry name" value="HUPs"/>
    <property type="match status" value="1"/>
</dbReference>
<keyword evidence="4" id="KW-0408">Iron</keyword>
<dbReference type="InterPro" id="IPR014729">
    <property type="entry name" value="Rossmann-like_a/b/a_fold"/>
</dbReference>
<feature type="domain" description="Phosphoadenosine phosphosulphate reductase" evidence="5">
    <location>
        <begin position="20"/>
        <end position="189"/>
    </location>
</feature>
<dbReference type="GO" id="GO:0005737">
    <property type="term" value="C:cytoplasm"/>
    <property type="evidence" value="ECO:0007669"/>
    <property type="project" value="UniProtKB-SubCell"/>
</dbReference>
<evidence type="ECO:0000313" key="6">
    <source>
        <dbReference type="EMBL" id="PVX49855.1"/>
    </source>
</evidence>
<comment type="pathway">
    <text evidence="3 4">Sulfur metabolism; hydrogen sulfide biosynthesis; sulfite from sulfate.</text>
</comment>
<dbReference type="PANTHER" id="PTHR46509">
    <property type="entry name" value="PHOSPHOADENOSINE PHOSPHOSULFATE REDUCTASE"/>
    <property type="match status" value="1"/>
</dbReference>
<protein>
    <recommendedName>
        <fullName evidence="4">Adenosine 5'-phosphosulfate reductase</fullName>
        <shortName evidence="4">APS reductase</shortName>
        <ecNumber evidence="4">1.8.4.10</ecNumber>
    </recommendedName>
    <alternativeName>
        <fullName evidence="4">5'-adenylylsulfate reductase</fullName>
    </alternativeName>
    <alternativeName>
        <fullName evidence="4">Thioredoxin-dependent 5'-adenylylsulfate reductase</fullName>
    </alternativeName>
</protein>
<feature type="active site" description="Nucleophile; cysteine thiosulfonate intermediate" evidence="4">
    <location>
        <position position="208"/>
    </location>
</feature>
<dbReference type="Proteomes" id="UP000251835">
    <property type="component" value="Unassembled WGS sequence"/>
</dbReference>
<keyword evidence="4" id="KW-0411">Iron-sulfur</keyword>
<organism evidence="6 7">
    <name type="scientific">Balneicella halophila</name>
    <dbReference type="NCBI Taxonomy" id="1537566"/>
    <lineage>
        <taxon>Bacteria</taxon>
        <taxon>Pseudomonadati</taxon>
        <taxon>Bacteroidota</taxon>
        <taxon>Bacteroidia</taxon>
        <taxon>Bacteroidales</taxon>
        <taxon>Balneicellaceae</taxon>
        <taxon>Balneicella</taxon>
    </lineage>
</organism>
<keyword evidence="4" id="KW-0963">Cytoplasm</keyword>
<dbReference type="SUPFAM" id="SSF52402">
    <property type="entry name" value="Adenine nucleotide alpha hydrolases-like"/>
    <property type="match status" value="1"/>
</dbReference>
<dbReference type="PIRSF" id="PIRSF000857">
    <property type="entry name" value="PAPS_reductase"/>
    <property type="match status" value="1"/>
</dbReference>